<feature type="signal peptide" evidence="1">
    <location>
        <begin position="1"/>
        <end position="19"/>
    </location>
</feature>
<dbReference type="OrthoDB" id="8924315at2"/>
<name>A0A1A7C2S5_9BURK</name>
<organism evidence="2 3">
    <name type="scientific">Janthinobacterium psychrotolerans</name>
    <dbReference type="NCBI Taxonomy" id="1747903"/>
    <lineage>
        <taxon>Bacteria</taxon>
        <taxon>Pseudomonadati</taxon>
        <taxon>Pseudomonadota</taxon>
        <taxon>Betaproteobacteria</taxon>
        <taxon>Burkholderiales</taxon>
        <taxon>Oxalobacteraceae</taxon>
        <taxon>Janthinobacterium</taxon>
    </lineage>
</organism>
<sequence length="200" mass="19734">MKNVYLRSMLAAACAATLAACGGSGGNMFLSGSVVGLAKTGLILQNGGEDLPVAAGAGSFVFVNLIKSDDRYDIKIKQQPKGATCTINNGSGKANSLSVSSTVVSCVTDTYALGGSITGLSAGGLTLINGASGSISPLQGATSFTFPAVADGSTYNISVSSNPAGLTCRFQGSISPDGHDIVGTMGSGPVNSLALACARN</sequence>
<dbReference type="PROSITE" id="PS51257">
    <property type="entry name" value="PROKAR_LIPOPROTEIN"/>
    <property type="match status" value="1"/>
</dbReference>
<evidence type="ECO:0000313" key="2">
    <source>
        <dbReference type="EMBL" id="OBV40251.1"/>
    </source>
</evidence>
<feature type="chain" id="PRO_5008355701" description="Lipoprotein" evidence="1">
    <location>
        <begin position="20"/>
        <end position="200"/>
    </location>
</feature>
<keyword evidence="1" id="KW-0732">Signal</keyword>
<evidence type="ECO:0000256" key="1">
    <source>
        <dbReference type="SAM" id="SignalP"/>
    </source>
</evidence>
<evidence type="ECO:0008006" key="4">
    <source>
        <dbReference type="Google" id="ProtNLM"/>
    </source>
</evidence>
<dbReference type="EMBL" id="LOCQ01000048">
    <property type="protein sequence ID" value="OBV40251.1"/>
    <property type="molecule type" value="Genomic_DNA"/>
</dbReference>
<gene>
    <name evidence="2" type="ORF">ASR47_101510</name>
</gene>
<dbReference type="AlphaFoldDB" id="A0A1A7C2S5"/>
<dbReference type="RefSeq" id="WP_065307021.1">
    <property type="nucleotide sequence ID" value="NZ_LOCQ01000048.1"/>
</dbReference>
<dbReference type="PATRIC" id="fig|1747903.4.peg.3881"/>
<protein>
    <recommendedName>
        <fullName evidence="4">Lipoprotein</fullName>
    </recommendedName>
</protein>
<comment type="caution">
    <text evidence="2">The sequence shown here is derived from an EMBL/GenBank/DDBJ whole genome shotgun (WGS) entry which is preliminary data.</text>
</comment>
<reference evidence="2 3" key="1">
    <citation type="submission" date="2016-04" db="EMBL/GenBank/DDBJ databases">
        <title>Draft genome sequence of Janthinobacterium psychrotolerans sp. nov., isolated from freshwater sediments in Denmark.</title>
        <authorList>
            <person name="Gong X."/>
            <person name="Skrivergaard S."/>
            <person name="Korsgaard B.S."/>
            <person name="Schreiber L."/>
            <person name="Marshall I.P."/>
            <person name="Finster K."/>
            <person name="Schramm A."/>
        </authorList>
    </citation>
    <scope>NUCLEOTIDE SEQUENCE [LARGE SCALE GENOMIC DNA]</scope>
    <source>
        <strain evidence="2 3">S3-2</strain>
    </source>
</reference>
<dbReference type="Proteomes" id="UP000092713">
    <property type="component" value="Unassembled WGS sequence"/>
</dbReference>
<evidence type="ECO:0000313" key="3">
    <source>
        <dbReference type="Proteomes" id="UP000092713"/>
    </source>
</evidence>
<dbReference type="STRING" id="1747903.ASR47_101510"/>
<proteinExistence type="predicted"/>
<keyword evidence="3" id="KW-1185">Reference proteome</keyword>
<accession>A0A1A7C2S5</accession>